<sequence length="304" mass="33948">MAFLNYHHLAYFRAIAREGSLSAAAERLHVSASALSVQLRTLEDSLGHPLFERGRGGLRLTEAGRIALDYAETIGRAGDELVETMQGRPREGRRVLRVGGVATLSRNFQLSFLRPALALGKTLDLTLRSGSLRELLLQLHAHQLDVVLSNQPVKADAEHPWHSHLLDRQPVSLVGTPDWKTRRLEFPKSLAEVPLILPTHENDTRSAFDRLLDSAGIRPRIIAEVDDMSMLRLLATAGTGLALVPPVVVRDEIRSGQLIIRRSLPEITENFYAVTPSRRFPNPLVRELIEQIVRESRRAGHTLH</sequence>
<comment type="similarity">
    <text evidence="1">Belongs to the LysR transcriptional regulatory family.</text>
</comment>
<proteinExistence type="inferred from homology"/>
<dbReference type="Gene3D" id="3.40.190.290">
    <property type="match status" value="1"/>
</dbReference>
<dbReference type="Pfam" id="PF00126">
    <property type="entry name" value="HTH_1"/>
    <property type="match status" value="1"/>
</dbReference>
<dbReference type="InterPro" id="IPR036390">
    <property type="entry name" value="WH_DNA-bd_sf"/>
</dbReference>
<dbReference type="PROSITE" id="PS50931">
    <property type="entry name" value="HTH_LYSR"/>
    <property type="match status" value="1"/>
</dbReference>
<keyword evidence="2" id="KW-0805">Transcription regulation</keyword>
<dbReference type="Gene3D" id="1.10.10.10">
    <property type="entry name" value="Winged helix-like DNA-binding domain superfamily/Winged helix DNA-binding domain"/>
    <property type="match status" value="1"/>
</dbReference>
<keyword evidence="3" id="KW-0238">DNA-binding</keyword>
<dbReference type="AlphaFoldDB" id="A0A1J5SU36"/>
<evidence type="ECO:0000256" key="4">
    <source>
        <dbReference type="ARBA" id="ARBA00023163"/>
    </source>
</evidence>
<dbReference type="GO" id="GO:0003700">
    <property type="term" value="F:DNA-binding transcription factor activity"/>
    <property type="evidence" value="ECO:0007669"/>
    <property type="project" value="InterPro"/>
</dbReference>
<dbReference type="InterPro" id="IPR005119">
    <property type="entry name" value="LysR_subst-bd"/>
</dbReference>
<gene>
    <name evidence="6" type="primary">nhaR_1</name>
    <name evidence="6" type="ORF">GALL_126900</name>
</gene>
<accession>A0A1J5SU36</accession>
<reference evidence="6" key="1">
    <citation type="submission" date="2016-10" db="EMBL/GenBank/DDBJ databases">
        <title>Sequence of Gallionella enrichment culture.</title>
        <authorList>
            <person name="Poehlein A."/>
            <person name="Muehling M."/>
            <person name="Daniel R."/>
        </authorList>
    </citation>
    <scope>NUCLEOTIDE SEQUENCE</scope>
</reference>
<dbReference type="FunFam" id="1.10.10.10:FF:000001">
    <property type="entry name" value="LysR family transcriptional regulator"/>
    <property type="match status" value="1"/>
</dbReference>
<dbReference type="EMBL" id="MLJW01000052">
    <property type="protein sequence ID" value="OIR05132.1"/>
    <property type="molecule type" value="Genomic_DNA"/>
</dbReference>
<dbReference type="InterPro" id="IPR000847">
    <property type="entry name" value="LysR_HTH_N"/>
</dbReference>
<name>A0A1J5SU36_9ZZZZ</name>
<dbReference type="GO" id="GO:0000976">
    <property type="term" value="F:transcription cis-regulatory region binding"/>
    <property type="evidence" value="ECO:0007669"/>
    <property type="project" value="TreeGrafter"/>
</dbReference>
<evidence type="ECO:0000256" key="2">
    <source>
        <dbReference type="ARBA" id="ARBA00023015"/>
    </source>
</evidence>
<feature type="domain" description="HTH lysR-type" evidence="5">
    <location>
        <begin position="4"/>
        <end position="61"/>
    </location>
</feature>
<organism evidence="6">
    <name type="scientific">mine drainage metagenome</name>
    <dbReference type="NCBI Taxonomy" id="410659"/>
    <lineage>
        <taxon>unclassified sequences</taxon>
        <taxon>metagenomes</taxon>
        <taxon>ecological metagenomes</taxon>
    </lineage>
</organism>
<dbReference type="PANTHER" id="PTHR30126">
    <property type="entry name" value="HTH-TYPE TRANSCRIPTIONAL REGULATOR"/>
    <property type="match status" value="1"/>
</dbReference>
<protein>
    <submittedName>
        <fullName evidence="6">Transcriptional activator protein NhaR</fullName>
    </submittedName>
</protein>
<evidence type="ECO:0000256" key="1">
    <source>
        <dbReference type="ARBA" id="ARBA00009437"/>
    </source>
</evidence>
<dbReference type="InterPro" id="IPR036388">
    <property type="entry name" value="WH-like_DNA-bd_sf"/>
</dbReference>
<evidence type="ECO:0000313" key="6">
    <source>
        <dbReference type="EMBL" id="OIR05132.1"/>
    </source>
</evidence>
<dbReference type="Pfam" id="PF03466">
    <property type="entry name" value="LysR_substrate"/>
    <property type="match status" value="1"/>
</dbReference>
<dbReference type="SUPFAM" id="SSF46785">
    <property type="entry name" value="Winged helix' DNA-binding domain"/>
    <property type="match status" value="1"/>
</dbReference>
<dbReference type="SUPFAM" id="SSF53850">
    <property type="entry name" value="Periplasmic binding protein-like II"/>
    <property type="match status" value="1"/>
</dbReference>
<keyword evidence="4" id="KW-0804">Transcription</keyword>
<evidence type="ECO:0000259" key="5">
    <source>
        <dbReference type="PROSITE" id="PS50931"/>
    </source>
</evidence>
<evidence type="ECO:0000256" key="3">
    <source>
        <dbReference type="ARBA" id="ARBA00023125"/>
    </source>
</evidence>
<comment type="caution">
    <text evidence="6">The sequence shown here is derived from an EMBL/GenBank/DDBJ whole genome shotgun (WGS) entry which is preliminary data.</text>
</comment>
<dbReference type="PRINTS" id="PR00039">
    <property type="entry name" value="HTHLYSR"/>
</dbReference>
<dbReference type="PANTHER" id="PTHR30126:SF98">
    <property type="entry name" value="HTH-TYPE TRANSCRIPTIONAL ACTIVATOR BAUR"/>
    <property type="match status" value="1"/>
</dbReference>